<sequence>MAVMDCVRWVWDLVAPVYNKIKEYTIFAYSYIKYGLPFVLVYLIHIISTNIYANLCANLSFVGFVNSLFLIGSPICSMILQIVTHTNTAFIAIISGLCIVIIGYVPRNLEANRPQEPARQTNGGMLGGRAY</sequence>
<name>A0A6C0LRW3_9ZZZZ</name>
<proteinExistence type="predicted"/>
<organism evidence="2">
    <name type="scientific">viral metagenome</name>
    <dbReference type="NCBI Taxonomy" id="1070528"/>
    <lineage>
        <taxon>unclassified sequences</taxon>
        <taxon>metagenomes</taxon>
        <taxon>organismal metagenomes</taxon>
    </lineage>
</organism>
<dbReference type="EMBL" id="MN740534">
    <property type="protein sequence ID" value="QHU32002.1"/>
    <property type="molecule type" value="Genomic_DNA"/>
</dbReference>
<keyword evidence="1" id="KW-0812">Transmembrane</keyword>
<dbReference type="AlphaFoldDB" id="A0A6C0LRW3"/>
<accession>A0A6C0LRW3</accession>
<feature type="transmembrane region" description="Helical" evidence="1">
    <location>
        <begin position="59"/>
        <end position="83"/>
    </location>
</feature>
<reference evidence="2" key="1">
    <citation type="journal article" date="2020" name="Nature">
        <title>Giant virus diversity and host interactions through global metagenomics.</title>
        <authorList>
            <person name="Schulz F."/>
            <person name="Roux S."/>
            <person name="Paez-Espino D."/>
            <person name="Jungbluth S."/>
            <person name="Walsh D.A."/>
            <person name="Denef V.J."/>
            <person name="McMahon K.D."/>
            <person name="Konstantinidis K.T."/>
            <person name="Eloe-Fadrosh E.A."/>
            <person name="Kyrpides N.C."/>
            <person name="Woyke T."/>
        </authorList>
    </citation>
    <scope>NUCLEOTIDE SEQUENCE</scope>
    <source>
        <strain evidence="2">GVMAG-M-3300027963-41</strain>
    </source>
</reference>
<protein>
    <submittedName>
        <fullName evidence="2">Uncharacterized protein</fullName>
    </submittedName>
</protein>
<keyword evidence="1" id="KW-1133">Transmembrane helix</keyword>
<evidence type="ECO:0000256" key="1">
    <source>
        <dbReference type="SAM" id="Phobius"/>
    </source>
</evidence>
<feature type="transmembrane region" description="Helical" evidence="1">
    <location>
        <begin position="89"/>
        <end position="105"/>
    </location>
</feature>
<feature type="transmembrane region" description="Helical" evidence="1">
    <location>
        <begin position="26"/>
        <end position="47"/>
    </location>
</feature>
<evidence type="ECO:0000313" key="2">
    <source>
        <dbReference type="EMBL" id="QHU32002.1"/>
    </source>
</evidence>
<keyword evidence="1" id="KW-0472">Membrane</keyword>